<evidence type="ECO:0000313" key="3">
    <source>
        <dbReference type="Proteomes" id="UP001150538"/>
    </source>
</evidence>
<dbReference type="EMBL" id="JANBPU010000111">
    <property type="protein sequence ID" value="KAJ1916195.1"/>
    <property type="molecule type" value="Genomic_DNA"/>
</dbReference>
<feature type="region of interest" description="Disordered" evidence="1">
    <location>
        <begin position="419"/>
        <end position="448"/>
    </location>
</feature>
<evidence type="ECO:0000313" key="2">
    <source>
        <dbReference type="EMBL" id="KAJ1916195.1"/>
    </source>
</evidence>
<keyword evidence="3" id="KW-1185">Reference proteome</keyword>
<gene>
    <name evidence="2" type="ORF">H4219_003908</name>
</gene>
<feature type="compositionally biased region" description="Basic residues" evidence="1">
    <location>
        <begin position="1"/>
        <end position="11"/>
    </location>
</feature>
<reference evidence="2" key="1">
    <citation type="submission" date="2022-07" db="EMBL/GenBank/DDBJ databases">
        <title>Phylogenomic reconstructions and comparative analyses of Kickxellomycotina fungi.</title>
        <authorList>
            <person name="Reynolds N.K."/>
            <person name="Stajich J.E."/>
            <person name="Barry K."/>
            <person name="Grigoriev I.V."/>
            <person name="Crous P."/>
            <person name="Smith M.E."/>
        </authorList>
    </citation>
    <scope>NUCLEOTIDE SEQUENCE</scope>
    <source>
        <strain evidence="2">NBRC 100468</strain>
    </source>
</reference>
<evidence type="ECO:0000256" key="1">
    <source>
        <dbReference type="SAM" id="MobiDB-lite"/>
    </source>
</evidence>
<feature type="region of interest" description="Disordered" evidence="1">
    <location>
        <begin position="1"/>
        <end position="70"/>
    </location>
</feature>
<name>A0A9W7ZTB3_9FUNG</name>
<feature type="compositionally biased region" description="Polar residues" evidence="1">
    <location>
        <begin position="421"/>
        <end position="436"/>
    </location>
</feature>
<comment type="caution">
    <text evidence="2">The sequence shown here is derived from an EMBL/GenBank/DDBJ whole genome shotgun (WGS) entry which is preliminary data.</text>
</comment>
<dbReference type="AlphaFoldDB" id="A0A9W7ZTB3"/>
<protein>
    <submittedName>
        <fullName evidence="2">Uncharacterized protein</fullName>
    </submittedName>
</protein>
<sequence length="448" mass="51267">MSQRKKSRKPVYTKGSTLTPIPEDDTSLEINQYPESVEPTLAHHDTNGNSNITKHESSNSSSHPVLSNEVVKPPRESAFIEDLYHRKKPNGNLSDCEEFDKVKLLVHHFIHTIYRLSEHLISDEETIKLAKEKGYDVNGYSDKEFCRRFYYGNDSSNGIIARSEKYIYILFDEATIIVDPERRDYSYIANQCTRRFRGGLVFGDSKTVFQAILYYVNYTKDSDKDKFGFSLIGKIKWSFLTLKRKVAKVFKPKGVHQNLNIFGHYDPLIGFNTDLDTLQAISEHNEVLPHDILQYPNNLGLGDKNRDYRIDDLDSLERVISDTVKRWDKKCFKEVHAFWILKVDYEPIDFPNLNHQPLAPDNEADSQKITASEWAKSLGLEGIVVTVDDSDHDPEDTNVHDSQKITASEWAKSLGLENEVITGNDSDGDDVSSQPRPTWDQKGKSKAL</sequence>
<dbReference type="Proteomes" id="UP001150538">
    <property type="component" value="Unassembled WGS sequence"/>
</dbReference>
<feature type="compositionally biased region" description="Basic and acidic residues" evidence="1">
    <location>
        <begin position="439"/>
        <end position="448"/>
    </location>
</feature>
<accession>A0A9W7ZTB3</accession>
<proteinExistence type="predicted"/>
<organism evidence="2 3">
    <name type="scientific">Mycoemilia scoparia</name>
    <dbReference type="NCBI Taxonomy" id="417184"/>
    <lineage>
        <taxon>Eukaryota</taxon>
        <taxon>Fungi</taxon>
        <taxon>Fungi incertae sedis</taxon>
        <taxon>Zoopagomycota</taxon>
        <taxon>Kickxellomycotina</taxon>
        <taxon>Kickxellomycetes</taxon>
        <taxon>Kickxellales</taxon>
        <taxon>Kickxellaceae</taxon>
        <taxon>Mycoemilia</taxon>
    </lineage>
</organism>